<name>T1L425_TETUR</name>
<reference evidence="1" key="2">
    <citation type="submission" date="2015-06" db="UniProtKB">
        <authorList>
            <consortium name="EnsemblMetazoa"/>
        </authorList>
    </citation>
    <scope>IDENTIFICATION</scope>
</reference>
<dbReference type="HOGENOM" id="CLU_3052953_0_0_1"/>
<dbReference type="Proteomes" id="UP000015104">
    <property type="component" value="Unassembled WGS sequence"/>
</dbReference>
<reference evidence="2" key="1">
    <citation type="submission" date="2011-08" db="EMBL/GenBank/DDBJ databases">
        <authorList>
            <person name="Rombauts S."/>
        </authorList>
    </citation>
    <scope>NUCLEOTIDE SEQUENCE</scope>
    <source>
        <strain evidence="2">London</strain>
    </source>
</reference>
<evidence type="ECO:0000313" key="1">
    <source>
        <dbReference type="EnsemblMetazoa" id="tetur37g00540.1"/>
    </source>
</evidence>
<evidence type="ECO:0000313" key="2">
    <source>
        <dbReference type="Proteomes" id="UP000015104"/>
    </source>
</evidence>
<protein>
    <submittedName>
        <fullName evidence="1">Uncharacterized protein</fullName>
    </submittedName>
</protein>
<accession>T1L425</accession>
<dbReference type="AlphaFoldDB" id="T1L425"/>
<proteinExistence type="predicted"/>
<organism evidence="1 2">
    <name type="scientific">Tetranychus urticae</name>
    <name type="common">Two-spotted spider mite</name>
    <dbReference type="NCBI Taxonomy" id="32264"/>
    <lineage>
        <taxon>Eukaryota</taxon>
        <taxon>Metazoa</taxon>
        <taxon>Ecdysozoa</taxon>
        <taxon>Arthropoda</taxon>
        <taxon>Chelicerata</taxon>
        <taxon>Arachnida</taxon>
        <taxon>Acari</taxon>
        <taxon>Acariformes</taxon>
        <taxon>Trombidiformes</taxon>
        <taxon>Prostigmata</taxon>
        <taxon>Eleutherengona</taxon>
        <taxon>Raphignathae</taxon>
        <taxon>Tetranychoidea</taxon>
        <taxon>Tetranychidae</taxon>
        <taxon>Tetranychus</taxon>
    </lineage>
</organism>
<dbReference type="EnsemblMetazoa" id="tetur37g00540.1">
    <property type="protein sequence ID" value="tetur37g00540.1"/>
    <property type="gene ID" value="tetur37g00540"/>
</dbReference>
<dbReference type="EMBL" id="CAEY01001062">
    <property type="status" value="NOT_ANNOTATED_CDS"/>
    <property type="molecule type" value="Genomic_DNA"/>
</dbReference>
<keyword evidence="2" id="KW-1185">Reference proteome</keyword>
<sequence>MWPLSCSFFTLHIERTSIKEWFVKGTKTSYQPYQFFFSRPIIIMIFIKEHSFKG</sequence>